<gene>
    <name evidence="1" type="ORF">RG298_002903</name>
</gene>
<dbReference type="RefSeq" id="WP_140178819.1">
    <property type="nucleotide sequence ID" value="NZ_VAUD01000002.1"/>
</dbReference>
<accession>A0AAI9GJS5</accession>
<dbReference type="AlphaFoldDB" id="A0AAI9GJS5"/>
<proteinExistence type="predicted"/>
<name>A0AAI9GJS5_PROST</name>
<dbReference type="EMBL" id="ABMABF030000009">
    <property type="protein sequence ID" value="EMJ5135155.1"/>
    <property type="molecule type" value="Genomic_DNA"/>
</dbReference>
<organism evidence="1">
    <name type="scientific">Providencia stuartii</name>
    <dbReference type="NCBI Taxonomy" id="588"/>
    <lineage>
        <taxon>Bacteria</taxon>
        <taxon>Pseudomonadati</taxon>
        <taxon>Pseudomonadota</taxon>
        <taxon>Gammaproteobacteria</taxon>
        <taxon>Enterobacterales</taxon>
        <taxon>Morganellaceae</taxon>
        <taxon>Providencia</taxon>
    </lineage>
</organism>
<evidence type="ECO:0000313" key="1">
    <source>
        <dbReference type="EMBL" id="EMJ5135155.1"/>
    </source>
</evidence>
<sequence>MTTAIKKEKIATRSSDKHLKLSINNEGSKVTRLKNIFNDMLDVASSSEVVLKNNNLSQTDDDYAINAIIELIRHKYENSPSKEKQRLLRRAKSKSMFLARLNQDGGYLSSAETAESLGITKTTVRNWKEQGNLFAIKLDNEFVYPIFQFTDEEHISNKGVLKGLPELLKLINTFSDRMQYSFFMEKRHVELNGFKPTKESYTVIDVLKTNPNSEVMEELYRLARLHGSQDPA</sequence>
<protein>
    <submittedName>
        <fullName evidence="1">Uncharacterized protein</fullName>
    </submittedName>
</protein>
<reference evidence="1" key="1">
    <citation type="submission" date="2024-02" db="EMBL/GenBank/DDBJ databases">
        <authorList>
            <consortium name="Clinical and Environmental Microbiology Branch: Whole genome sequencing antimicrobial resistance pathogens in the healthcare setting"/>
        </authorList>
    </citation>
    <scope>NUCLEOTIDE SEQUENCE</scope>
    <source>
        <strain evidence="1">2021GO-0154</strain>
    </source>
</reference>
<comment type="caution">
    <text evidence="1">The sequence shown here is derived from an EMBL/GenBank/DDBJ whole genome shotgun (WGS) entry which is preliminary data.</text>
</comment>